<evidence type="ECO:0000313" key="12">
    <source>
        <dbReference type="EMBL" id="TFI58195.1"/>
    </source>
</evidence>
<dbReference type="PROSITE" id="PS51278">
    <property type="entry name" value="GATASE_TYPE_2"/>
    <property type="match status" value="1"/>
</dbReference>
<dbReference type="GO" id="GO:0005524">
    <property type="term" value="F:ATP binding"/>
    <property type="evidence" value="ECO:0007669"/>
    <property type="project" value="UniProtKB-KW"/>
</dbReference>
<evidence type="ECO:0000259" key="11">
    <source>
        <dbReference type="PROSITE" id="PS51278"/>
    </source>
</evidence>
<accession>A0A4Y8ZSU6</accession>
<dbReference type="EMBL" id="SPDV01000019">
    <property type="protein sequence ID" value="TFI58195.1"/>
    <property type="molecule type" value="Genomic_DNA"/>
</dbReference>
<keyword evidence="5 9" id="KW-0067">ATP-binding</keyword>
<evidence type="ECO:0000256" key="5">
    <source>
        <dbReference type="ARBA" id="ARBA00022840"/>
    </source>
</evidence>
<dbReference type="Pfam" id="PF00733">
    <property type="entry name" value="Asn_synthase"/>
    <property type="match status" value="1"/>
</dbReference>
<evidence type="ECO:0000256" key="8">
    <source>
        <dbReference type="PIRSR" id="PIRSR001589-1"/>
    </source>
</evidence>
<dbReference type="PIRSF" id="PIRSF001589">
    <property type="entry name" value="Asn_synthetase_glu-h"/>
    <property type="match status" value="1"/>
</dbReference>
<sequence>MCGIAGIFHPAVPKPVDPARVRAMADTLAHRGPDGSGVWTAPGVGLGHRRLSIIDLEGGVQPMVSGDGRLALSYNGEVYNFREVRAELEAKGHAFRTDSDTEVVLAAWSQWGPDCLSRLNGMFAFALYDGGRDCLFLARDRLGVKPLHIATLPDGALVFASELKGLLAHPLLRREVSPQAVEDYFTLGYVPDDACFVEGVRKLPAGHFLLVQRGRPVPAPTRWWDVDFSGEARGSAAALEEELVERLRAAVRSRMVADVPLGAFLSGGVDSSAVVAFMAEASRAAVETCSIGFTEADHDETAYAAQVAERFATSHRSRTVAADDFGLIETLSAAFDEPFADASALATYRVSELARERVTVALSGDGADEAFAGYRRYRLFSAEERVRGLLPQGARSLIGRLGDAYPKLDWAPQMFRAKTTLQALGQSSEEAYAMAVGVTPPLARSRIYTPELRRALQGHRGEQRYVEAMRGAPARDALGRAQYADLKIWLPGDILTKVDRTSMAVSLEAREPLLDHRLVEFAARLPSRLRLRGGTGKYLMKRALGRYLPDEILHRRKMGFVTPIAAWFRGPLAETAEGIARSPALTELGWFDEAAIARVAADHRAGRADHGRLLWQLLMLDRALSRVFGLGAPARPAARGRRLHAGQ</sequence>
<evidence type="ECO:0000256" key="4">
    <source>
        <dbReference type="ARBA" id="ARBA00022741"/>
    </source>
</evidence>
<evidence type="ECO:0000256" key="6">
    <source>
        <dbReference type="ARBA" id="ARBA00022962"/>
    </source>
</evidence>
<dbReference type="SUPFAM" id="SSF52402">
    <property type="entry name" value="Adenine nucleotide alpha hydrolases-like"/>
    <property type="match status" value="1"/>
</dbReference>
<dbReference type="InterPro" id="IPR014729">
    <property type="entry name" value="Rossmann-like_a/b/a_fold"/>
</dbReference>
<protein>
    <recommendedName>
        <fullName evidence="3">asparagine synthase (glutamine-hydrolyzing)</fullName>
        <ecNumber evidence="3">6.3.5.4</ecNumber>
    </recommendedName>
</protein>
<dbReference type="InterPro" id="IPR006426">
    <property type="entry name" value="Asn_synth_AEB"/>
</dbReference>
<reference evidence="12 13" key="1">
    <citation type="submission" date="2019-03" db="EMBL/GenBank/DDBJ databases">
        <title>Genome sequence of Sphingomonas sp. 17J27-24.</title>
        <authorList>
            <person name="Kim M."/>
            <person name="Maeng S."/>
            <person name="Sathiyaraj S."/>
        </authorList>
    </citation>
    <scope>NUCLEOTIDE SEQUENCE [LARGE SCALE GENOMIC DNA]</scope>
    <source>
        <strain evidence="12 13">17J27-24</strain>
    </source>
</reference>
<dbReference type="InterPro" id="IPR017932">
    <property type="entry name" value="GATase_2_dom"/>
</dbReference>
<dbReference type="SUPFAM" id="SSF56235">
    <property type="entry name" value="N-terminal nucleophile aminohydrolases (Ntn hydrolases)"/>
    <property type="match status" value="1"/>
</dbReference>
<dbReference type="Pfam" id="PF13537">
    <property type="entry name" value="GATase_7"/>
    <property type="match status" value="1"/>
</dbReference>
<feature type="binding site" evidence="9">
    <location>
        <position position="291"/>
    </location>
    <ligand>
        <name>ATP</name>
        <dbReference type="ChEBI" id="CHEBI:30616"/>
    </ligand>
</feature>
<feature type="binding site" evidence="9">
    <location>
        <position position="100"/>
    </location>
    <ligand>
        <name>L-glutamine</name>
        <dbReference type="ChEBI" id="CHEBI:58359"/>
    </ligand>
</feature>
<dbReference type="InterPro" id="IPR029055">
    <property type="entry name" value="Ntn_hydrolases_N"/>
</dbReference>
<feature type="domain" description="Glutamine amidotransferase type-2" evidence="11">
    <location>
        <begin position="2"/>
        <end position="214"/>
    </location>
</feature>
<dbReference type="AlphaFoldDB" id="A0A4Y8ZSU6"/>
<evidence type="ECO:0000256" key="7">
    <source>
        <dbReference type="ARBA" id="ARBA00048741"/>
    </source>
</evidence>
<dbReference type="CDD" id="cd00712">
    <property type="entry name" value="AsnB"/>
    <property type="match status" value="1"/>
</dbReference>
<proteinExistence type="inferred from homology"/>
<keyword evidence="8" id="KW-0028">Amino-acid biosynthesis</keyword>
<evidence type="ECO:0000256" key="10">
    <source>
        <dbReference type="PIRSR" id="PIRSR001589-3"/>
    </source>
</evidence>
<keyword evidence="4 9" id="KW-0547">Nucleotide-binding</keyword>
<dbReference type="GO" id="GO:0016740">
    <property type="term" value="F:transferase activity"/>
    <property type="evidence" value="ECO:0007669"/>
    <property type="project" value="UniProtKB-KW"/>
</dbReference>
<dbReference type="NCBIfam" id="TIGR01536">
    <property type="entry name" value="asn_synth_AEB"/>
    <property type="match status" value="1"/>
</dbReference>
<dbReference type="NCBIfam" id="TIGR03108">
    <property type="entry name" value="eps_aminotran_1"/>
    <property type="match status" value="1"/>
</dbReference>
<gene>
    <name evidence="12" type="ORF">E2493_11490</name>
</gene>
<dbReference type="GO" id="GO:0005829">
    <property type="term" value="C:cytosol"/>
    <property type="evidence" value="ECO:0007669"/>
    <property type="project" value="TreeGrafter"/>
</dbReference>
<comment type="pathway">
    <text evidence="1">Amino-acid biosynthesis; L-asparagine biosynthesis; L-asparagine from L-aspartate (L-Gln route): step 1/1.</text>
</comment>
<dbReference type="InterPro" id="IPR017539">
    <property type="entry name" value="XrtA_amidotfase"/>
</dbReference>
<keyword evidence="12" id="KW-0808">Transferase</keyword>
<dbReference type="Proteomes" id="UP000298213">
    <property type="component" value="Unassembled WGS sequence"/>
</dbReference>
<evidence type="ECO:0000256" key="3">
    <source>
        <dbReference type="ARBA" id="ARBA00012737"/>
    </source>
</evidence>
<feature type="active site" description="For GATase activity" evidence="8">
    <location>
        <position position="2"/>
    </location>
</feature>
<feature type="binding site" evidence="9">
    <location>
        <begin position="363"/>
        <end position="364"/>
    </location>
    <ligand>
        <name>ATP</name>
        <dbReference type="ChEBI" id="CHEBI:30616"/>
    </ligand>
</feature>
<dbReference type="RefSeq" id="WP_135086866.1">
    <property type="nucleotide sequence ID" value="NZ_SPDV01000019.1"/>
</dbReference>
<dbReference type="Gene3D" id="3.60.20.10">
    <property type="entry name" value="Glutamine Phosphoribosylpyrophosphate, subunit 1, domain 1"/>
    <property type="match status" value="1"/>
</dbReference>
<dbReference type="EC" id="6.3.5.4" evidence="3"/>
<dbReference type="GO" id="GO:0004066">
    <property type="term" value="F:asparagine synthase (glutamine-hydrolyzing) activity"/>
    <property type="evidence" value="ECO:0007669"/>
    <property type="project" value="UniProtKB-EC"/>
</dbReference>
<dbReference type="InterPro" id="IPR051786">
    <property type="entry name" value="ASN_synthetase/amidase"/>
</dbReference>
<keyword evidence="8" id="KW-0061">Asparagine biosynthesis</keyword>
<evidence type="ECO:0000256" key="9">
    <source>
        <dbReference type="PIRSR" id="PIRSR001589-2"/>
    </source>
</evidence>
<keyword evidence="13" id="KW-1185">Reference proteome</keyword>
<comment type="caution">
    <text evidence="12">The sequence shown here is derived from an EMBL/GenBank/DDBJ whole genome shotgun (WGS) entry which is preliminary data.</text>
</comment>
<keyword evidence="6 8" id="KW-0315">Glutamine amidotransferase</keyword>
<dbReference type="Gene3D" id="3.40.50.620">
    <property type="entry name" value="HUPs"/>
    <property type="match status" value="1"/>
</dbReference>
<dbReference type="CDD" id="cd01991">
    <property type="entry name" value="Asn_synthase_B_C"/>
    <property type="match status" value="1"/>
</dbReference>
<organism evidence="12 13">
    <name type="scientific">Sphingomonas parva</name>
    <dbReference type="NCBI Taxonomy" id="2555898"/>
    <lineage>
        <taxon>Bacteria</taxon>
        <taxon>Pseudomonadati</taxon>
        <taxon>Pseudomonadota</taxon>
        <taxon>Alphaproteobacteria</taxon>
        <taxon>Sphingomonadales</taxon>
        <taxon>Sphingomonadaceae</taxon>
        <taxon>Sphingomonas</taxon>
    </lineage>
</organism>
<feature type="site" description="Important for beta-aspartyl-AMP intermediate formation" evidence="10">
    <location>
        <position position="365"/>
    </location>
</feature>
<dbReference type="OrthoDB" id="9763290at2"/>
<dbReference type="PANTHER" id="PTHR43284">
    <property type="entry name" value="ASPARAGINE SYNTHETASE (GLUTAMINE-HYDROLYZING)"/>
    <property type="match status" value="1"/>
</dbReference>
<dbReference type="GO" id="GO:0006529">
    <property type="term" value="P:asparagine biosynthetic process"/>
    <property type="evidence" value="ECO:0007669"/>
    <property type="project" value="UniProtKB-KW"/>
</dbReference>
<comment type="similarity">
    <text evidence="2">Belongs to the asparagine synthetase family.</text>
</comment>
<comment type="catalytic activity">
    <reaction evidence="7">
        <text>L-aspartate + L-glutamine + ATP + H2O = L-asparagine + L-glutamate + AMP + diphosphate + H(+)</text>
        <dbReference type="Rhea" id="RHEA:12228"/>
        <dbReference type="ChEBI" id="CHEBI:15377"/>
        <dbReference type="ChEBI" id="CHEBI:15378"/>
        <dbReference type="ChEBI" id="CHEBI:29985"/>
        <dbReference type="ChEBI" id="CHEBI:29991"/>
        <dbReference type="ChEBI" id="CHEBI:30616"/>
        <dbReference type="ChEBI" id="CHEBI:33019"/>
        <dbReference type="ChEBI" id="CHEBI:58048"/>
        <dbReference type="ChEBI" id="CHEBI:58359"/>
        <dbReference type="ChEBI" id="CHEBI:456215"/>
        <dbReference type="EC" id="6.3.5.4"/>
    </reaction>
</comment>
<name>A0A4Y8ZSU6_9SPHN</name>
<dbReference type="InterPro" id="IPR033738">
    <property type="entry name" value="AsnB_N"/>
</dbReference>
<dbReference type="InterPro" id="IPR001962">
    <property type="entry name" value="Asn_synthase"/>
</dbReference>
<evidence type="ECO:0000256" key="2">
    <source>
        <dbReference type="ARBA" id="ARBA00005752"/>
    </source>
</evidence>
<dbReference type="PANTHER" id="PTHR43284:SF1">
    <property type="entry name" value="ASPARAGINE SYNTHETASE"/>
    <property type="match status" value="1"/>
</dbReference>
<evidence type="ECO:0000313" key="13">
    <source>
        <dbReference type="Proteomes" id="UP000298213"/>
    </source>
</evidence>
<evidence type="ECO:0000256" key="1">
    <source>
        <dbReference type="ARBA" id="ARBA00005187"/>
    </source>
</evidence>